<evidence type="ECO:0000259" key="6">
    <source>
        <dbReference type="PROSITE" id="PS50887"/>
    </source>
</evidence>
<evidence type="ECO:0000313" key="8">
    <source>
        <dbReference type="Proteomes" id="UP001597380"/>
    </source>
</evidence>
<keyword evidence="4" id="KW-0472">Membrane</keyword>
<dbReference type="Pfam" id="PF00497">
    <property type="entry name" value="SBP_bac_3"/>
    <property type="match status" value="2"/>
</dbReference>
<feature type="coiled-coil region" evidence="3">
    <location>
        <begin position="536"/>
        <end position="563"/>
    </location>
</feature>
<dbReference type="Pfam" id="PF00990">
    <property type="entry name" value="GGDEF"/>
    <property type="match status" value="1"/>
</dbReference>
<keyword evidence="7" id="KW-0808">Transferase</keyword>
<organism evidence="7 8">
    <name type="scientific">Corallincola platygyrae</name>
    <dbReference type="NCBI Taxonomy" id="1193278"/>
    <lineage>
        <taxon>Bacteria</taxon>
        <taxon>Pseudomonadati</taxon>
        <taxon>Pseudomonadota</taxon>
        <taxon>Gammaproteobacteria</taxon>
        <taxon>Alteromonadales</taxon>
        <taxon>Psychromonadaceae</taxon>
        <taxon>Corallincola</taxon>
    </lineage>
</organism>
<proteinExistence type="predicted"/>
<feature type="chain" id="PRO_5047344699" description="diguanylate cyclase" evidence="5">
    <location>
        <begin position="23"/>
        <end position="718"/>
    </location>
</feature>
<comment type="caution">
    <text evidence="7">The sequence shown here is derived from an EMBL/GenBank/DDBJ whole genome shotgun (WGS) entry which is preliminary data.</text>
</comment>
<feature type="signal peptide" evidence="5">
    <location>
        <begin position="1"/>
        <end position="22"/>
    </location>
</feature>
<keyword evidence="8" id="KW-1185">Reference proteome</keyword>
<dbReference type="SUPFAM" id="SSF53850">
    <property type="entry name" value="Periplasmic binding protein-like II"/>
    <property type="match status" value="2"/>
</dbReference>
<evidence type="ECO:0000256" key="5">
    <source>
        <dbReference type="SAM" id="SignalP"/>
    </source>
</evidence>
<name>A0ABW4XQ41_9GAMM</name>
<dbReference type="Gene3D" id="3.30.70.270">
    <property type="match status" value="1"/>
</dbReference>
<comment type="catalytic activity">
    <reaction evidence="2">
        <text>2 GTP = 3',3'-c-di-GMP + 2 diphosphate</text>
        <dbReference type="Rhea" id="RHEA:24898"/>
        <dbReference type="ChEBI" id="CHEBI:33019"/>
        <dbReference type="ChEBI" id="CHEBI:37565"/>
        <dbReference type="ChEBI" id="CHEBI:58805"/>
        <dbReference type="EC" id="2.7.7.65"/>
    </reaction>
</comment>
<feature type="transmembrane region" description="Helical" evidence="4">
    <location>
        <begin position="514"/>
        <end position="533"/>
    </location>
</feature>
<keyword evidence="5" id="KW-0732">Signal</keyword>
<dbReference type="InterPro" id="IPR050469">
    <property type="entry name" value="Diguanylate_Cyclase"/>
</dbReference>
<dbReference type="SMART" id="SM00062">
    <property type="entry name" value="PBPb"/>
    <property type="match status" value="2"/>
</dbReference>
<dbReference type="NCBIfam" id="TIGR00254">
    <property type="entry name" value="GGDEF"/>
    <property type="match status" value="1"/>
</dbReference>
<evidence type="ECO:0000256" key="2">
    <source>
        <dbReference type="ARBA" id="ARBA00034247"/>
    </source>
</evidence>
<evidence type="ECO:0000313" key="7">
    <source>
        <dbReference type="EMBL" id="MFD2097672.1"/>
    </source>
</evidence>
<keyword evidence="3" id="KW-0175">Coiled coil</keyword>
<dbReference type="GO" id="GO:0052621">
    <property type="term" value="F:diguanylate cyclase activity"/>
    <property type="evidence" value="ECO:0007669"/>
    <property type="project" value="UniProtKB-EC"/>
</dbReference>
<keyword evidence="7" id="KW-0548">Nucleotidyltransferase</keyword>
<dbReference type="EC" id="2.7.7.65" evidence="1"/>
<dbReference type="CDD" id="cd01949">
    <property type="entry name" value="GGDEF"/>
    <property type="match status" value="1"/>
</dbReference>
<dbReference type="InterPro" id="IPR029787">
    <property type="entry name" value="Nucleotide_cyclase"/>
</dbReference>
<protein>
    <recommendedName>
        <fullName evidence="1">diguanylate cyclase</fullName>
        <ecNumber evidence="1">2.7.7.65</ecNumber>
    </recommendedName>
</protein>
<dbReference type="Proteomes" id="UP001597380">
    <property type="component" value="Unassembled WGS sequence"/>
</dbReference>
<dbReference type="PANTHER" id="PTHR45138:SF9">
    <property type="entry name" value="DIGUANYLATE CYCLASE DGCM-RELATED"/>
    <property type="match status" value="1"/>
</dbReference>
<keyword evidence="4" id="KW-1133">Transmembrane helix</keyword>
<dbReference type="PROSITE" id="PS50887">
    <property type="entry name" value="GGDEF"/>
    <property type="match status" value="1"/>
</dbReference>
<accession>A0ABW4XQ41</accession>
<sequence>MRVVGLSVLLVCHLLASSWVFAQRATLHLTEEEVAFLAHNKTFVVHMEKKYAPFSFIQDGVFKGFSVDYANLIADKLGIQFVYDKDTTWEQAVAGIKSGRVDVIAQIVATEERKQFINFTSNYMAYFQSIVTLKARHEELNELSKLSNKRVGVVAGYYVNKMVSQVNPSIEIIPYENMGALVDAVLSAEIDAAVASHQVVQYDIMSRFISDLISAPVLEFQGLTNPEEAFGISKKYPLLRSAMQKAMVALDKEKRELQRNWFGKNHMASLVFSEQERAFISQHGAIKVCIEQSLPPFEYLDRAGMHKGLTPALIKLLTEKYQLKFNFIETKGWPDAVNGLQTGRCDVRPTIAHDAEAYPELRFTQPYFTMPLTIATRSSELFVADFSEVSDQKFAVVKDSAHSKTLKDGYPEIRLIEVSDAAEGVDMVIDAEVFGFIDYLASINYQVMTRELVSIKVAGRLNERGKLSIVTSADNERLHSIMTKAIANLTDDELQALKSSWLGINYEKTVDYSLLWQVTTVAVIILALVVLRYREVSKMNKQIAETNKQLLITQQELERLSNTDHLTRIANRKRLDEVLEQETYRSQRYQRPLGIMLIDMDHFKKVNDTHGHDVGDKVLIQAAGTFTDSIRLSDTIGRWGGEEFLLICPDTELEALQILAEKLRDILAKTAFATNDKQTASFGIAVLQKEETLQLLLQRADNALYEAKAAGRNRVVIG</sequence>
<keyword evidence="4" id="KW-0812">Transmembrane</keyword>
<dbReference type="InterPro" id="IPR043128">
    <property type="entry name" value="Rev_trsase/Diguanyl_cyclase"/>
</dbReference>
<gene>
    <name evidence="7" type="ORF">ACFSJ3_16910</name>
</gene>
<reference evidence="8" key="1">
    <citation type="journal article" date="2019" name="Int. J. Syst. Evol. Microbiol.">
        <title>The Global Catalogue of Microorganisms (GCM) 10K type strain sequencing project: providing services to taxonomists for standard genome sequencing and annotation.</title>
        <authorList>
            <consortium name="The Broad Institute Genomics Platform"/>
            <consortium name="The Broad Institute Genome Sequencing Center for Infectious Disease"/>
            <person name="Wu L."/>
            <person name="Ma J."/>
        </authorList>
    </citation>
    <scope>NUCLEOTIDE SEQUENCE [LARGE SCALE GENOMIC DNA]</scope>
    <source>
        <strain evidence="8">CGMCC 1.10992</strain>
    </source>
</reference>
<evidence type="ECO:0000256" key="4">
    <source>
        <dbReference type="SAM" id="Phobius"/>
    </source>
</evidence>
<dbReference type="RefSeq" id="WP_345341838.1">
    <property type="nucleotide sequence ID" value="NZ_BAABLI010000032.1"/>
</dbReference>
<dbReference type="EMBL" id="JBHUHT010000028">
    <property type="protein sequence ID" value="MFD2097672.1"/>
    <property type="molecule type" value="Genomic_DNA"/>
</dbReference>
<dbReference type="PANTHER" id="PTHR45138">
    <property type="entry name" value="REGULATORY COMPONENTS OF SENSORY TRANSDUCTION SYSTEM"/>
    <property type="match status" value="1"/>
</dbReference>
<dbReference type="SUPFAM" id="SSF55073">
    <property type="entry name" value="Nucleotide cyclase"/>
    <property type="match status" value="1"/>
</dbReference>
<dbReference type="InterPro" id="IPR000160">
    <property type="entry name" value="GGDEF_dom"/>
</dbReference>
<evidence type="ECO:0000256" key="1">
    <source>
        <dbReference type="ARBA" id="ARBA00012528"/>
    </source>
</evidence>
<feature type="domain" description="GGDEF" evidence="6">
    <location>
        <begin position="591"/>
        <end position="718"/>
    </location>
</feature>
<evidence type="ECO:0000256" key="3">
    <source>
        <dbReference type="SAM" id="Coils"/>
    </source>
</evidence>
<dbReference type="SMART" id="SM00267">
    <property type="entry name" value="GGDEF"/>
    <property type="match status" value="1"/>
</dbReference>
<dbReference type="CDD" id="cd01007">
    <property type="entry name" value="PBP2_BvgS_HisK_like"/>
    <property type="match status" value="2"/>
</dbReference>
<dbReference type="Gene3D" id="3.40.190.10">
    <property type="entry name" value="Periplasmic binding protein-like II"/>
    <property type="match status" value="4"/>
</dbReference>
<dbReference type="InterPro" id="IPR001638">
    <property type="entry name" value="Solute-binding_3/MltF_N"/>
</dbReference>